<sequence length="308" mass="32859">MSELRFNGRVAIVTGAGQGMGREHAIMLASRGARVVANDINAERAGETVTLITDAGGTAVVDSHDIVEEAAQVVQTAIESFGGLDIVINNAGINRFGLFWEMDSEVWWRVFNTSFRGLVEVSRAAMPHLITSGTGRLINVSSNALMGAPHDTAYSAAKAAIWGFGNALIPEGRQAGVQISTILPVAWTPMTEDAFPNPAIQKVMQEKFPADAVAAFATWLAHQDTTVYGEAFEIGGVSAARTVITAMPRITVPDTTPEVWAKNAETLMQEGALSPLRSASESFREQLVFLAPEMESEIPADAADLSTK</sequence>
<comment type="similarity">
    <text evidence="1 3">Belongs to the short-chain dehydrogenases/reductases (SDR) family.</text>
</comment>
<keyword evidence="5" id="KW-1185">Reference proteome</keyword>
<dbReference type="Gene3D" id="3.40.50.720">
    <property type="entry name" value="NAD(P)-binding Rossmann-like Domain"/>
    <property type="match status" value="1"/>
</dbReference>
<evidence type="ECO:0000256" key="1">
    <source>
        <dbReference type="ARBA" id="ARBA00006484"/>
    </source>
</evidence>
<gene>
    <name evidence="4" type="ORF">LVY72_22845</name>
</gene>
<dbReference type="RefSeq" id="WP_237827042.1">
    <property type="nucleotide sequence ID" value="NZ_JAKLTQ010000030.1"/>
</dbReference>
<dbReference type="InterPro" id="IPR051687">
    <property type="entry name" value="Peroxisomal_Beta-Oxidation"/>
</dbReference>
<evidence type="ECO:0000256" key="3">
    <source>
        <dbReference type="RuleBase" id="RU000363"/>
    </source>
</evidence>
<dbReference type="PRINTS" id="PR00080">
    <property type="entry name" value="SDRFAMILY"/>
</dbReference>
<reference evidence="4" key="1">
    <citation type="submission" date="2022-01" db="EMBL/GenBank/DDBJ databases">
        <authorList>
            <person name="Jo J.-H."/>
            <person name="Im W.-T."/>
        </authorList>
    </citation>
    <scope>NUCLEOTIDE SEQUENCE</scope>
    <source>
        <strain evidence="4">I2-34</strain>
    </source>
</reference>
<comment type="caution">
    <text evidence="4">The sequence shown here is derived from an EMBL/GenBank/DDBJ whole genome shotgun (WGS) entry which is preliminary data.</text>
</comment>
<organism evidence="4 5">
    <name type="scientific">Arthrobacter hankyongi</name>
    <dbReference type="NCBI Taxonomy" id="2904801"/>
    <lineage>
        <taxon>Bacteria</taxon>
        <taxon>Bacillati</taxon>
        <taxon>Actinomycetota</taxon>
        <taxon>Actinomycetes</taxon>
        <taxon>Micrococcales</taxon>
        <taxon>Micrococcaceae</taxon>
        <taxon>Arthrobacter</taxon>
    </lineage>
</organism>
<dbReference type="InterPro" id="IPR036291">
    <property type="entry name" value="NAD(P)-bd_dom_sf"/>
</dbReference>
<dbReference type="Proteomes" id="UP001165368">
    <property type="component" value="Unassembled WGS sequence"/>
</dbReference>
<evidence type="ECO:0000313" key="5">
    <source>
        <dbReference type="Proteomes" id="UP001165368"/>
    </source>
</evidence>
<dbReference type="PANTHER" id="PTHR45024:SF2">
    <property type="entry name" value="SCP2 DOMAIN-CONTAINING PROTEIN"/>
    <property type="match status" value="1"/>
</dbReference>
<name>A0ABS9LDE9_9MICC</name>
<dbReference type="Pfam" id="PF00106">
    <property type="entry name" value="adh_short"/>
    <property type="match status" value="1"/>
</dbReference>
<proteinExistence type="inferred from homology"/>
<dbReference type="EMBL" id="JAKLTQ010000030">
    <property type="protein sequence ID" value="MCG2624729.1"/>
    <property type="molecule type" value="Genomic_DNA"/>
</dbReference>
<protein>
    <submittedName>
        <fullName evidence="4">SDR family NAD(P)-dependent oxidoreductase</fullName>
    </submittedName>
</protein>
<dbReference type="SUPFAM" id="SSF51735">
    <property type="entry name" value="NAD(P)-binding Rossmann-fold domains"/>
    <property type="match status" value="1"/>
</dbReference>
<keyword evidence="2" id="KW-0560">Oxidoreductase</keyword>
<evidence type="ECO:0000313" key="4">
    <source>
        <dbReference type="EMBL" id="MCG2624729.1"/>
    </source>
</evidence>
<dbReference type="PRINTS" id="PR00081">
    <property type="entry name" value="GDHRDH"/>
</dbReference>
<evidence type="ECO:0000256" key="2">
    <source>
        <dbReference type="ARBA" id="ARBA00023002"/>
    </source>
</evidence>
<accession>A0ABS9LDE9</accession>
<dbReference type="PANTHER" id="PTHR45024">
    <property type="entry name" value="DEHYDROGENASES, SHORT CHAIN"/>
    <property type="match status" value="1"/>
</dbReference>
<dbReference type="InterPro" id="IPR002347">
    <property type="entry name" value="SDR_fam"/>
</dbReference>